<protein>
    <submittedName>
        <fullName evidence="1">Uncharacterized protein</fullName>
    </submittedName>
</protein>
<comment type="caution">
    <text evidence="1">The sequence shown here is derived from an EMBL/GenBank/DDBJ whole genome shotgun (WGS) entry which is preliminary data.</text>
</comment>
<keyword evidence="2" id="KW-1185">Reference proteome</keyword>
<proteinExistence type="predicted"/>
<organism evidence="1 2">
    <name type="scientific">Araneus ventricosus</name>
    <name type="common">Orbweaver spider</name>
    <name type="synonym">Epeira ventricosa</name>
    <dbReference type="NCBI Taxonomy" id="182803"/>
    <lineage>
        <taxon>Eukaryota</taxon>
        <taxon>Metazoa</taxon>
        <taxon>Ecdysozoa</taxon>
        <taxon>Arthropoda</taxon>
        <taxon>Chelicerata</taxon>
        <taxon>Arachnida</taxon>
        <taxon>Araneae</taxon>
        <taxon>Araneomorphae</taxon>
        <taxon>Entelegynae</taxon>
        <taxon>Araneoidea</taxon>
        <taxon>Araneidae</taxon>
        <taxon>Araneus</taxon>
    </lineage>
</organism>
<dbReference type="EMBL" id="BGPR01008307">
    <property type="protein sequence ID" value="GBN32898.1"/>
    <property type="molecule type" value="Genomic_DNA"/>
</dbReference>
<accession>A0A4Y2N0G1</accession>
<evidence type="ECO:0000313" key="2">
    <source>
        <dbReference type="Proteomes" id="UP000499080"/>
    </source>
</evidence>
<reference evidence="1 2" key="1">
    <citation type="journal article" date="2019" name="Sci. Rep.">
        <title>Orb-weaving spider Araneus ventricosus genome elucidates the spidroin gene catalogue.</title>
        <authorList>
            <person name="Kono N."/>
            <person name="Nakamura H."/>
            <person name="Ohtoshi R."/>
            <person name="Moran D.A.P."/>
            <person name="Shinohara A."/>
            <person name="Yoshida Y."/>
            <person name="Fujiwara M."/>
            <person name="Mori M."/>
            <person name="Tomita M."/>
            <person name="Arakawa K."/>
        </authorList>
    </citation>
    <scope>NUCLEOTIDE SEQUENCE [LARGE SCALE GENOMIC DNA]</scope>
</reference>
<dbReference type="Proteomes" id="UP000499080">
    <property type="component" value="Unassembled WGS sequence"/>
</dbReference>
<name>A0A4Y2N0G1_ARAVE</name>
<sequence>MKYVTEDKELCLFLNRSENGKSAGTLMELRSLLMESVDLTDLIVDELSRMREQISTIENLRAYIHPEIQKGGDKFDRRSQFQ</sequence>
<gene>
    <name evidence="1" type="ORF">AVEN_172265_1</name>
</gene>
<evidence type="ECO:0000313" key="1">
    <source>
        <dbReference type="EMBL" id="GBN32898.1"/>
    </source>
</evidence>
<dbReference type="AlphaFoldDB" id="A0A4Y2N0G1"/>